<evidence type="ECO:0000256" key="1">
    <source>
        <dbReference type="SAM" id="Phobius"/>
    </source>
</evidence>
<protein>
    <recommendedName>
        <fullName evidence="4">DUF2975 domain-containing protein</fullName>
    </recommendedName>
</protein>
<keyword evidence="1" id="KW-0812">Transmembrane</keyword>
<name>A0A1I0XW51_9BACI</name>
<dbReference type="EMBL" id="FOJW01000006">
    <property type="protein sequence ID" value="SFB04540.1"/>
    <property type="molecule type" value="Genomic_DNA"/>
</dbReference>
<feature type="transmembrane region" description="Helical" evidence="1">
    <location>
        <begin position="73"/>
        <end position="95"/>
    </location>
</feature>
<keyword evidence="3" id="KW-1185">Reference proteome</keyword>
<gene>
    <name evidence="2" type="ORF">SAMN04488072_10618</name>
</gene>
<reference evidence="2 3" key="1">
    <citation type="submission" date="2016-10" db="EMBL/GenBank/DDBJ databases">
        <authorList>
            <person name="de Groot N.N."/>
        </authorList>
    </citation>
    <scope>NUCLEOTIDE SEQUENCE [LARGE SCALE GENOMIC DNA]</scope>
    <source>
        <strain evidence="2 3">CGMCC 1.3702</strain>
    </source>
</reference>
<organism evidence="2 3">
    <name type="scientific">Lentibacillus halodurans</name>
    <dbReference type="NCBI Taxonomy" id="237679"/>
    <lineage>
        <taxon>Bacteria</taxon>
        <taxon>Bacillati</taxon>
        <taxon>Bacillota</taxon>
        <taxon>Bacilli</taxon>
        <taxon>Bacillales</taxon>
        <taxon>Bacillaceae</taxon>
        <taxon>Lentibacillus</taxon>
    </lineage>
</organism>
<proteinExistence type="predicted"/>
<feature type="transmembrane region" description="Helical" evidence="1">
    <location>
        <begin position="12"/>
        <end position="38"/>
    </location>
</feature>
<dbReference type="Proteomes" id="UP000198642">
    <property type="component" value="Unassembled WGS sequence"/>
</dbReference>
<keyword evidence="1" id="KW-0472">Membrane</keyword>
<accession>A0A1I0XW51</accession>
<evidence type="ECO:0008006" key="4">
    <source>
        <dbReference type="Google" id="ProtNLM"/>
    </source>
</evidence>
<evidence type="ECO:0000313" key="3">
    <source>
        <dbReference type="Proteomes" id="UP000198642"/>
    </source>
</evidence>
<feature type="transmembrane region" description="Helical" evidence="1">
    <location>
        <begin position="157"/>
        <end position="176"/>
    </location>
</feature>
<evidence type="ECO:0000313" key="2">
    <source>
        <dbReference type="EMBL" id="SFB04540.1"/>
    </source>
</evidence>
<dbReference type="AlphaFoldDB" id="A0A1I0XW51"/>
<dbReference type="RefSeq" id="WP_090236430.1">
    <property type="nucleotide sequence ID" value="NZ_FOJW01000006.1"/>
</dbReference>
<dbReference type="STRING" id="237679.SAMN04488072_10618"/>
<dbReference type="OrthoDB" id="2606697at2"/>
<sequence length="190" mass="21395">MTSNFIFRISSMLSLILFYLVLLIGLFTLIANGSYIWWPHSAFTNSLGEFEPLYGYMTLNFSQQPDLYTDKSFMVLSFISNLILFLFMLSFLWLLYRFLKNIYTDGLFMYENVSILFRMGIAFAVLGSAATYMDGLLLSKAMTALEISNASIGFSNIAYADFIIAGIVIMLIASALKTAANAVEENEKTI</sequence>
<keyword evidence="1" id="KW-1133">Transmembrane helix</keyword>
<feature type="transmembrane region" description="Helical" evidence="1">
    <location>
        <begin position="115"/>
        <end position="137"/>
    </location>
</feature>